<dbReference type="OrthoDB" id="3023006at2759"/>
<evidence type="ECO:0000313" key="2">
    <source>
        <dbReference type="EMBL" id="PPQ78366.1"/>
    </source>
</evidence>
<gene>
    <name evidence="2" type="ORF">CVT25_011650</name>
</gene>
<organism evidence="2 3">
    <name type="scientific">Psilocybe cyanescens</name>
    <dbReference type="NCBI Taxonomy" id="93625"/>
    <lineage>
        <taxon>Eukaryota</taxon>
        <taxon>Fungi</taxon>
        <taxon>Dikarya</taxon>
        <taxon>Basidiomycota</taxon>
        <taxon>Agaricomycotina</taxon>
        <taxon>Agaricomycetes</taxon>
        <taxon>Agaricomycetidae</taxon>
        <taxon>Agaricales</taxon>
        <taxon>Agaricineae</taxon>
        <taxon>Strophariaceae</taxon>
        <taxon>Psilocybe</taxon>
    </lineage>
</organism>
<proteinExistence type="predicted"/>
<comment type="caution">
    <text evidence="2">The sequence shown here is derived from an EMBL/GenBank/DDBJ whole genome shotgun (WGS) entry which is preliminary data.</text>
</comment>
<reference evidence="2 3" key="1">
    <citation type="journal article" date="2018" name="Evol. Lett.">
        <title>Horizontal gene cluster transfer increased hallucinogenic mushroom diversity.</title>
        <authorList>
            <person name="Reynolds H.T."/>
            <person name="Vijayakumar V."/>
            <person name="Gluck-Thaler E."/>
            <person name="Korotkin H.B."/>
            <person name="Matheny P.B."/>
            <person name="Slot J.C."/>
        </authorList>
    </citation>
    <scope>NUCLEOTIDE SEQUENCE [LARGE SCALE GENOMIC DNA]</scope>
    <source>
        <strain evidence="2 3">2631</strain>
    </source>
</reference>
<dbReference type="STRING" id="93625.A0A409WIL6"/>
<name>A0A409WIL6_PSICY</name>
<dbReference type="SUPFAM" id="SSF52058">
    <property type="entry name" value="L domain-like"/>
    <property type="match status" value="1"/>
</dbReference>
<evidence type="ECO:0000256" key="1">
    <source>
        <dbReference type="SAM" id="MobiDB-lite"/>
    </source>
</evidence>
<protein>
    <submittedName>
        <fullName evidence="2">Uncharacterized protein</fullName>
    </submittedName>
</protein>
<keyword evidence="3" id="KW-1185">Reference proteome</keyword>
<dbReference type="InParanoid" id="A0A409WIL6"/>
<dbReference type="Proteomes" id="UP000283269">
    <property type="component" value="Unassembled WGS sequence"/>
</dbReference>
<evidence type="ECO:0000313" key="3">
    <source>
        <dbReference type="Proteomes" id="UP000283269"/>
    </source>
</evidence>
<dbReference type="AlphaFoldDB" id="A0A409WIL6"/>
<sequence>MSGPRNATTRDASMWKLSTQMATLKEERSSLVLKIGGIDQKLSELRAEYGAIYNASSSLLNLPAEITCMIFDYATATATGTHPEYNDLDTEPAPETAEGRRLRSEVVITHVCKRWREIALNYPRLWSRFFYWEEDMSGDGISLQRFAAYLDRSGTQSLELVLEFNDSFAGPRTNPVEEDDRLAMLDLALTHVARWKIFILRADFSLPVIGRIRSLTSATAPNLEYFAFSPDVSGQKSHFVDATDLIDAPDIQPTLFTGGAPKLDYVHLDGSGCVLPPLSNITTLRIEAEDCLSLLFTWPAMLEIFAIPTLTNLSIVGNVFHPPLAFEGLPLITMSSLKHLRYSDNDFLTLLLPYLRLPVLESLSLRNIWVPEEFGTTVPTPPPTSSKPGYFFPSLTTVTLIDSTASTIAAARYFMHLTKRTQTLLLSVDEPDENILAVLLPYSPHKECWPKLSTLIANLNSEDEIEFVIELAVSRPKKALRLKMFEELERAWRMEEPEQFARLEAACTLDTLGNEDQEMLKPVWPPGGRYPGYSNNDDPFEVDTDYPSRF</sequence>
<feature type="region of interest" description="Disordered" evidence="1">
    <location>
        <begin position="518"/>
        <end position="550"/>
    </location>
</feature>
<dbReference type="Gene3D" id="1.20.1280.50">
    <property type="match status" value="1"/>
</dbReference>
<dbReference type="EMBL" id="NHYD01003421">
    <property type="protein sequence ID" value="PPQ78366.1"/>
    <property type="molecule type" value="Genomic_DNA"/>
</dbReference>
<accession>A0A409WIL6</accession>